<accession>A0ABP9HGC8</accession>
<gene>
    <name evidence="1" type="ORF">GCM10023205_39890</name>
</gene>
<dbReference type="InterPro" id="IPR027417">
    <property type="entry name" value="P-loop_NTPase"/>
</dbReference>
<keyword evidence="2" id="KW-1185">Reference proteome</keyword>
<evidence type="ECO:0008006" key="3">
    <source>
        <dbReference type="Google" id="ProtNLM"/>
    </source>
</evidence>
<dbReference type="RefSeq" id="WP_345676914.1">
    <property type="nucleotide sequence ID" value="NZ_BAABHS010000013.1"/>
</dbReference>
<dbReference type="Gene3D" id="3.40.50.300">
    <property type="entry name" value="P-loop containing nucleotide triphosphate hydrolases"/>
    <property type="match status" value="1"/>
</dbReference>
<name>A0ABP9HGC8_9ACTN</name>
<dbReference type="Proteomes" id="UP001500466">
    <property type="component" value="Unassembled WGS sequence"/>
</dbReference>
<reference evidence="2" key="1">
    <citation type="journal article" date="2019" name="Int. J. Syst. Evol. Microbiol.">
        <title>The Global Catalogue of Microorganisms (GCM) 10K type strain sequencing project: providing services to taxonomists for standard genome sequencing and annotation.</title>
        <authorList>
            <consortium name="The Broad Institute Genomics Platform"/>
            <consortium name="The Broad Institute Genome Sequencing Center for Infectious Disease"/>
            <person name="Wu L."/>
            <person name="Ma J."/>
        </authorList>
    </citation>
    <scope>NUCLEOTIDE SEQUENCE [LARGE SCALE GENOMIC DNA]</scope>
    <source>
        <strain evidence="2">JCM 17986</strain>
    </source>
</reference>
<protein>
    <recommendedName>
        <fullName evidence="3">Dynamin family protein</fullName>
    </recommendedName>
</protein>
<dbReference type="SUPFAM" id="SSF52540">
    <property type="entry name" value="P-loop containing nucleoside triphosphate hydrolases"/>
    <property type="match status" value="1"/>
</dbReference>
<evidence type="ECO:0000313" key="1">
    <source>
        <dbReference type="EMBL" id="GAA4970381.1"/>
    </source>
</evidence>
<organism evidence="1 2">
    <name type="scientific">Yinghuangia aomiensis</name>
    <dbReference type="NCBI Taxonomy" id="676205"/>
    <lineage>
        <taxon>Bacteria</taxon>
        <taxon>Bacillati</taxon>
        <taxon>Actinomycetota</taxon>
        <taxon>Actinomycetes</taxon>
        <taxon>Kitasatosporales</taxon>
        <taxon>Streptomycetaceae</taxon>
        <taxon>Yinghuangia</taxon>
    </lineage>
</organism>
<dbReference type="CDD" id="cd00882">
    <property type="entry name" value="Ras_like_GTPase"/>
    <property type="match status" value="1"/>
</dbReference>
<proteinExistence type="predicted"/>
<dbReference type="EMBL" id="BAABHS010000013">
    <property type="protein sequence ID" value="GAA4970381.1"/>
    <property type="molecule type" value="Genomic_DNA"/>
</dbReference>
<sequence>MIPGSGGLPGAAAWVRDAAAGVRLPLDLPGADEARRTRRELVAQLDDYVLPRLRHPDAPLVAAFVGSTGTGRSTLVNALTRRVVSPHGVLRPTTHVPVLVCRAADRHWFAGARMLPGLRRIAPGPRGEAAEPALVLQIDERVPAGMALLDVPDPASVAAVGDDLAVRHIAAADIWVFTTTAERYADAVPWHLLRVARERDVELAVVLNRVPAGDLPEVQSYFAALLGGAGLGAAPVFPVPETDLAHGLLARDVIAPLRAWLFDRATDPTMRGAVARRTLGGALGSVPRRARVVGRAALRQHDAAGALATCVTRTYSAAVRQVAAELAGGAVFGGELAAAWARWAAAGLPTDGARRIEDAVVTSVGRLVQDVVEGAAEHTTDCWAGRPGGEALRPGGRASDGVPASGPALAGFAAAGPGPAALAAAAAEAWRTAVLDGLPEGTGDTGRALALLLVAAVTPEDRPADDAARAALGPGVPAARGSRGRAPGRATDLAGLVAPASEDLRARAETVVNTERERHTAAVAALRTDPGQALDQAVEELGRSG</sequence>
<comment type="caution">
    <text evidence="1">The sequence shown here is derived from an EMBL/GenBank/DDBJ whole genome shotgun (WGS) entry which is preliminary data.</text>
</comment>
<evidence type="ECO:0000313" key="2">
    <source>
        <dbReference type="Proteomes" id="UP001500466"/>
    </source>
</evidence>